<reference evidence="1" key="1">
    <citation type="submission" date="2016-03" db="EMBL/GenBank/DDBJ databases">
        <title>Mechanisms controlling the formation of the plant cell surface in tip-growing cells are functionally conserved among land plants.</title>
        <authorList>
            <person name="Honkanen S."/>
            <person name="Jones V.A."/>
            <person name="Morieri G."/>
            <person name="Champion C."/>
            <person name="Hetherington A.J."/>
            <person name="Kelly S."/>
            <person name="Saint-Marcoux D."/>
            <person name="Proust H."/>
            <person name="Prescott H."/>
            <person name="Dolan L."/>
        </authorList>
    </citation>
    <scope>NUCLEOTIDE SEQUENCE [LARGE SCALE GENOMIC DNA]</scope>
    <source>
        <tissue evidence="1">Whole gametophyte</tissue>
    </source>
</reference>
<organism evidence="1 2">
    <name type="scientific">Marchantia polymorpha subsp. ruderalis</name>
    <dbReference type="NCBI Taxonomy" id="1480154"/>
    <lineage>
        <taxon>Eukaryota</taxon>
        <taxon>Viridiplantae</taxon>
        <taxon>Streptophyta</taxon>
        <taxon>Embryophyta</taxon>
        <taxon>Marchantiophyta</taxon>
        <taxon>Marchantiopsida</taxon>
        <taxon>Marchantiidae</taxon>
        <taxon>Marchantiales</taxon>
        <taxon>Marchantiaceae</taxon>
        <taxon>Marchantia</taxon>
    </lineage>
</organism>
<protein>
    <submittedName>
        <fullName evidence="1">Uncharacterized protein</fullName>
    </submittedName>
</protein>
<name>A0A176W481_MARPO</name>
<comment type="caution">
    <text evidence="1">The sequence shown here is derived from an EMBL/GenBank/DDBJ whole genome shotgun (WGS) entry which is preliminary data.</text>
</comment>
<evidence type="ECO:0000313" key="1">
    <source>
        <dbReference type="EMBL" id="OAE27840.1"/>
    </source>
</evidence>
<gene>
    <name evidence="1" type="ORF">AXG93_1881s1320</name>
</gene>
<sequence>MRHSSASEHKPYCSVARFTVLRIQMCRKYSSCAKHPNELQSFKFTLTASSLEHQFLVRSFISRVNRYGRTLVATDLIAAGDRAASDEALASSKPSRALEFVTSAADWNCVCRLVAVLANDSLVQAAVASLVVALTPVALWCGGRELNRWRNQCAGRAAANAEVLSSRSVFSRGVAPCASSWTSSAFSDRKLGRKDCLSASQSRSGRVSAEVLDVVSRDFW</sequence>
<dbReference type="Proteomes" id="UP000077202">
    <property type="component" value="Unassembled WGS sequence"/>
</dbReference>
<evidence type="ECO:0000313" key="2">
    <source>
        <dbReference type="Proteomes" id="UP000077202"/>
    </source>
</evidence>
<dbReference type="AlphaFoldDB" id="A0A176W481"/>
<accession>A0A176W481</accession>
<dbReference type="EMBL" id="LVLJ01001819">
    <property type="protein sequence ID" value="OAE27840.1"/>
    <property type="molecule type" value="Genomic_DNA"/>
</dbReference>
<proteinExistence type="predicted"/>
<keyword evidence="2" id="KW-1185">Reference proteome</keyword>